<feature type="transmembrane region" description="Helical" evidence="1">
    <location>
        <begin position="6"/>
        <end position="29"/>
    </location>
</feature>
<dbReference type="OrthoDB" id="2985456at2"/>
<feature type="transmembrane region" description="Helical" evidence="1">
    <location>
        <begin position="50"/>
        <end position="77"/>
    </location>
</feature>
<name>A0A174A9N1_9FIRM</name>
<dbReference type="EMBL" id="CYZU01000004">
    <property type="protein sequence ID" value="CUN84158.1"/>
    <property type="molecule type" value="Genomic_DNA"/>
</dbReference>
<feature type="transmembrane region" description="Helical" evidence="1">
    <location>
        <begin position="336"/>
        <end position="357"/>
    </location>
</feature>
<gene>
    <name evidence="2" type="ORF">ERS852491_00629</name>
</gene>
<feature type="transmembrane region" description="Helical" evidence="1">
    <location>
        <begin position="267"/>
        <end position="287"/>
    </location>
</feature>
<dbReference type="RefSeq" id="WP_055150983.1">
    <property type="nucleotide sequence ID" value="NZ_CYZU01000004.1"/>
</dbReference>
<feature type="transmembrane region" description="Helical" evidence="1">
    <location>
        <begin position="238"/>
        <end position="255"/>
    </location>
</feature>
<sequence>MIWENVWTIIGSAAGYFFLTLMLPSVCLRKYTAEKELTFRFFFYQCIGNLYINFIVLLLGFLHLVHFISLLLLLVILPLSLTSWRERRRIMAFWRRSAKVLKELILGIYGFQVFFRKIRQKLLGWLIQKKRCLKGNVAEILIFSAVMAWIIWFYGWYKLHNTGYGHTDEEIHLYWIGALIHGNLFPAGMYPHGVHTLNAALGTLFPMNVTRVYLNFSVLSTVMVFGSAYALFRKFFSNRYVAMAGWAFFVFTDLFHTTSYFRFQFSFPMEFGLVAAFGMVYAMLAYIKNKQKGELILFSACITWTLMAHFYITILCLVICVCFGLVFFIPILRKKVLLRFAAAGLAGVILACIPYVWGYLNGYEFERSIEWALGIAQTTAESENQEDADGGKAEAKSYNWREEDVLTLAENLLKDESKYLSYNYVNKRDTASMLMLADGALAVYALLGLIFSRQKIRYLGYLFWAVLWEAGAILACAYYLNLPALIEVKRMATFLTFLSIPLLGLPFEMLFTMLRLCRIKEKYLEMSFAVLITGGIWAMSSAGRIKEERYYSITISEADMRVSLDLCENHEKYTWTVISPTNDLSVIRYDGYHYEIVDLLKDLDRGKKSIYIPTPDIYVVTERHPISFANDRREIDRSDIDAPDKVKAISPEMALQDIDWTEDSSGLHGADAPYYYQRDVVMSKLHYWMEAVKQIYPNHVWEYYSDETVTVFKISQDPYFTLNLSVDYKKLAEEEVGGKE</sequence>
<dbReference type="AlphaFoldDB" id="A0A174A9N1"/>
<keyword evidence="1" id="KW-0472">Membrane</keyword>
<keyword evidence="1" id="KW-1133">Transmembrane helix</keyword>
<feature type="transmembrane region" description="Helical" evidence="1">
    <location>
        <begin position="172"/>
        <end position="191"/>
    </location>
</feature>
<feature type="transmembrane region" description="Helical" evidence="1">
    <location>
        <begin position="431"/>
        <end position="451"/>
    </location>
</feature>
<dbReference type="Proteomes" id="UP000095544">
    <property type="component" value="Unassembled WGS sequence"/>
</dbReference>
<feature type="transmembrane region" description="Helical" evidence="1">
    <location>
        <begin position="212"/>
        <end position="232"/>
    </location>
</feature>
<evidence type="ECO:0000313" key="3">
    <source>
        <dbReference type="Proteomes" id="UP000095544"/>
    </source>
</evidence>
<keyword evidence="1" id="KW-0812">Transmembrane</keyword>
<protein>
    <submittedName>
        <fullName evidence="2">Uncharacterized protein</fullName>
    </submittedName>
</protein>
<organism evidence="2 3">
    <name type="scientific">Faecalicatena contorta</name>
    <dbReference type="NCBI Taxonomy" id="39482"/>
    <lineage>
        <taxon>Bacteria</taxon>
        <taxon>Bacillati</taxon>
        <taxon>Bacillota</taxon>
        <taxon>Clostridia</taxon>
        <taxon>Lachnospirales</taxon>
        <taxon>Lachnospiraceae</taxon>
        <taxon>Faecalicatena</taxon>
    </lineage>
</organism>
<feature type="transmembrane region" description="Helical" evidence="1">
    <location>
        <begin position="307"/>
        <end position="329"/>
    </location>
</feature>
<dbReference type="STRING" id="39482.ERS852491_00629"/>
<feature type="transmembrane region" description="Helical" evidence="1">
    <location>
        <begin position="458"/>
        <end position="480"/>
    </location>
</feature>
<reference evidence="2 3" key="1">
    <citation type="submission" date="2015-09" db="EMBL/GenBank/DDBJ databases">
        <authorList>
            <consortium name="Pathogen Informatics"/>
        </authorList>
    </citation>
    <scope>NUCLEOTIDE SEQUENCE [LARGE SCALE GENOMIC DNA]</scope>
    <source>
        <strain evidence="2 3">2789STDY5834876</strain>
    </source>
</reference>
<feature type="transmembrane region" description="Helical" evidence="1">
    <location>
        <begin position="136"/>
        <end position="157"/>
    </location>
</feature>
<evidence type="ECO:0000256" key="1">
    <source>
        <dbReference type="SAM" id="Phobius"/>
    </source>
</evidence>
<feature type="transmembrane region" description="Helical" evidence="1">
    <location>
        <begin position="523"/>
        <end position="540"/>
    </location>
</feature>
<evidence type="ECO:0000313" key="2">
    <source>
        <dbReference type="EMBL" id="CUN84158.1"/>
    </source>
</evidence>
<proteinExistence type="predicted"/>
<feature type="transmembrane region" description="Helical" evidence="1">
    <location>
        <begin position="492"/>
        <end position="511"/>
    </location>
</feature>
<accession>A0A174A9N1</accession>